<reference evidence="2 3" key="1">
    <citation type="submission" date="2019-06" db="EMBL/GenBank/DDBJ databases">
        <title>A chromosomal-level reference genome of Carpinus fangiana (Coryloideae, Betulaceae).</title>
        <authorList>
            <person name="Yang X."/>
            <person name="Wang Z."/>
            <person name="Zhang L."/>
            <person name="Hao G."/>
            <person name="Liu J."/>
            <person name="Yang Y."/>
        </authorList>
    </citation>
    <scope>NUCLEOTIDE SEQUENCE [LARGE SCALE GENOMIC DNA]</scope>
    <source>
        <strain evidence="2">Cfa_2016G</strain>
        <tissue evidence="2">Leaf</tissue>
    </source>
</reference>
<feature type="region of interest" description="Disordered" evidence="1">
    <location>
        <begin position="106"/>
        <end position="133"/>
    </location>
</feature>
<keyword evidence="3" id="KW-1185">Reference proteome</keyword>
<name>A0A5N6RUF6_9ROSI</name>
<proteinExistence type="predicted"/>
<feature type="region of interest" description="Disordered" evidence="1">
    <location>
        <begin position="1"/>
        <end position="26"/>
    </location>
</feature>
<organism evidence="2 3">
    <name type="scientific">Carpinus fangiana</name>
    <dbReference type="NCBI Taxonomy" id="176857"/>
    <lineage>
        <taxon>Eukaryota</taxon>
        <taxon>Viridiplantae</taxon>
        <taxon>Streptophyta</taxon>
        <taxon>Embryophyta</taxon>
        <taxon>Tracheophyta</taxon>
        <taxon>Spermatophyta</taxon>
        <taxon>Magnoliopsida</taxon>
        <taxon>eudicotyledons</taxon>
        <taxon>Gunneridae</taxon>
        <taxon>Pentapetalae</taxon>
        <taxon>rosids</taxon>
        <taxon>fabids</taxon>
        <taxon>Fagales</taxon>
        <taxon>Betulaceae</taxon>
        <taxon>Carpinus</taxon>
    </lineage>
</organism>
<dbReference type="AlphaFoldDB" id="A0A5N6RUF6"/>
<evidence type="ECO:0000313" key="3">
    <source>
        <dbReference type="Proteomes" id="UP000327013"/>
    </source>
</evidence>
<feature type="compositionally biased region" description="Low complexity" evidence="1">
    <location>
        <begin position="11"/>
        <end position="26"/>
    </location>
</feature>
<sequence length="248" mass="27977">MAIGQSKIDEIGFSESESKSSRPSMTSQALIIESGDNKCVGSSGTRDFGGVGWSMRRREPYLVEMRDTRWWFCPFREVGGGQAGLGGREPWYPPVKNMKSAENEDEKGALHFPNPRPAPNMEGDGRSWGREVPHDPPSSTFWGRLRPLRATSPSLQPPLQGGVPREVCFNSTLLIFLYHMRNSDFIGDPLKELLAASYSSEMCTVKDHQKCDLLRYDKMPLWDGLDQRRCGRFCWSNRPQSAGKICRN</sequence>
<feature type="compositionally biased region" description="Basic and acidic residues" evidence="1">
    <location>
        <begin position="123"/>
        <end position="133"/>
    </location>
</feature>
<protein>
    <submittedName>
        <fullName evidence="2">Uncharacterized protein</fullName>
    </submittedName>
</protein>
<dbReference type="Proteomes" id="UP000327013">
    <property type="component" value="Chromosome 8"/>
</dbReference>
<gene>
    <name evidence="2" type="ORF">FH972_020322</name>
</gene>
<dbReference type="EMBL" id="CM017328">
    <property type="protein sequence ID" value="KAE8125527.1"/>
    <property type="molecule type" value="Genomic_DNA"/>
</dbReference>
<evidence type="ECO:0000313" key="2">
    <source>
        <dbReference type="EMBL" id="KAE8125527.1"/>
    </source>
</evidence>
<accession>A0A5N6RUF6</accession>
<evidence type="ECO:0000256" key="1">
    <source>
        <dbReference type="SAM" id="MobiDB-lite"/>
    </source>
</evidence>